<dbReference type="Proteomes" id="UP001174136">
    <property type="component" value="Unassembled WGS sequence"/>
</dbReference>
<evidence type="ECO:0000259" key="5">
    <source>
        <dbReference type="Pfam" id="PF04116"/>
    </source>
</evidence>
<keyword evidence="8" id="KW-1185">Reference proteome</keyword>
<evidence type="ECO:0000313" key="7">
    <source>
        <dbReference type="EMBL" id="KAK0151059.1"/>
    </source>
</evidence>
<dbReference type="InterPro" id="IPR006694">
    <property type="entry name" value="Fatty_acid_hydroxylase"/>
</dbReference>
<dbReference type="GO" id="GO:0008610">
    <property type="term" value="P:lipid biosynthetic process"/>
    <property type="evidence" value="ECO:0007669"/>
    <property type="project" value="InterPro"/>
</dbReference>
<dbReference type="GO" id="GO:0016020">
    <property type="term" value="C:membrane"/>
    <property type="evidence" value="ECO:0007669"/>
    <property type="project" value="UniProtKB-SubCell"/>
</dbReference>
<proteinExistence type="predicted"/>
<name>A0AA47N3K4_MERPO</name>
<gene>
    <name evidence="7" type="primary">ch25h_0</name>
    <name evidence="6" type="synonym">ch25h_1</name>
    <name evidence="6" type="ORF">N1851_007802</name>
    <name evidence="7" type="ORF">N1851_007805</name>
</gene>
<keyword evidence="2" id="KW-0812">Transmembrane</keyword>
<keyword evidence="3" id="KW-1133">Transmembrane helix</keyword>
<comment type="subcellular location">
    <subcellularLocation>
        <location evidence="1">Membrane</location>
    </subcellularLocation>
</comment>
<dbReference type="Pfam" id="PF04116">
    <property type="entry name" value="FA_hydroxylase"/>
    <property type="match status" value="1"/>
</dbReference>
<evidence type="ECO:0000256" key="1">
    <source>
        <dbReference type="ARBA" id="ARBA00004370"/>
    </source>
</evidence>
<dbReference type="PANTHER" id="PTHR11863">
    <property type="entry name" value="STEROL DESATURASE"/>
    <property type="match status" value="1"/>
</dbReference>
<organism evidence="7 8">
    <name type="scientific">Merluccius polli</name>
    <name type="common">Benguela hake</name>
    <name type="synonym">Merluccius cadenati</name>
    <dbReference type="NCBI Taxonomy" id="89951"/>
    <lineage>
        <taxon>Eukaryota</taxon>
        <taxon>Metazoa</taxon>
        <taxon>Chordata</taxon>
        <taxon>Craniata</taxon>
        <taxon>Vertebrata</taxon>
        <taxon>Euteleostomi</taxon>
        <taxon>Actinopterygii</taxon>
        <taxon>Neopterygii</taxon>
        <taxon>Teleostei</taxon>
        <taxon>Neoteleostei</taxon>
        <taxon>Acanthomorphata</taxon>
        <taxon>Zeiogadaria</taxon>
        <taxon>Gadariae</taxon>
        <taxon>Gadiformes</taxon>
        <taxon>Gadoidei</taxon>
        <taxon>Merlucciidae</taxon>
        <taxon>Merluccius</taxon>
    </lineage>
</organism>
<accession>A0AA47N3K4</accession>
<dbReference type="AlphaFoldDB" id="A0AA47N3K4"/>
<protein>
    <submittedName>
        <fullName evidence="7">Cholesterol 25-hydroxylase-like protein</fullName>
    </submittedName>
</protein>
<dbReference type="EMBL" id="JAOPHQ010001422">
    <property type="protein sequence ID" value="KAK0151059.1"/>
    <property type="molecule type" value="Genomic_DNA"/>
</dbReference>
<dbReference type="GO" id="GO:0005506">
    <property type="term" value="F:iron ion binding"/>
    <property type="evidence" value="ECO:0007669"/>
    <property type="project" value="InterPro"/>
</dbReference>
<dbReference type="EMBL" id="JAOPHQ010001422">
    <property type="protein sequence ID" value="KAK0151056.1"/>
    <property type="molecule type" value="Genomic_DNA"/>
</dbReference>
<comment type="caution">
    <text evidence="7">The sequence shown here is derived from an EMBL/GenBank/DDBJ whole genome shotgun (WGS) entry which is preliminary data.</text>
</comment>
<keyword evidence="4" id="KW-0472">Membrane</keyword>
<evidence type="ECO:0000313" key="6">
    <source>
        <dbReference type="EMBL" id="KAK0151056.1"/>
    </source>
</evidence>
<dbReference type="InterPro" id="IPR050307">
    <property type="entry name" value="Sterol_Desaturase_Related"/>
</dbReference>
<feature type="domain" description="Fatty acid hydroxylase" evidence="5">
    <location>
        <begin position="19"/>
        <end position="132"/>
    </location>
</feature>
<sequence length="143" mass="16441">MYPIICYVLLWQCVVPRSRWLYHHVHQAHHQNHRSPIALAAQDASIPELLSLLLLALGSSWLLGCHPLCETAFHLLNSWLAVEDHCGYDLPWALHRLLPWLCAGAPHHQLHHSLQNGNYAPYFTYWDRFCGTDITSNKQTSVT</sequence>
<evidence type="ECO:0000256" key="2">
    <source>
        <dbReference type="ARBA" id="ARBA00022692"/>
    </source>
</evidence>
<evidence type="ECO:0000256" key="3">
    <source>
        <dbReference type="ARBA" id="ARBA00022989"/>
    </source>
</evidence>
<reference evidence="7" key="1">
    <citation type="journal article" date="2023" name="Front. Mar. Sci.">
        <title>A new Merluccius polli reference genome to investigate the effects of global change in West African waters.</title>
        <authorList>
            <person name="Mateo J.L."/>
            <person name="Blanco-Fernandez C."/>
            <person name="Garcia-Vazquez E."/>
            <person name="Machado-Schiaffino G."/>
        </authorList>
    </citation>
    <scope>NUCLEOTIDE SEQUENCE</scope>
    <source>
        <strain evidence="7">C29</strain>
        <tissue evidence="7">Fin</tissue>
    </source>
</reference>
<evidence type="ECO:0000313" key="8">
    <source>
        <dbReference type="Proteomes" id="UP001174136"/>
    </source>
</evidence>
<dbReference type="GO" id="GO:0016491">
    <property type="term" value="F:oxidoreductase activity"/>
    <property type="evidence" value="ECO:0007669"/>
    <property type="project" value="InterPro"/>
</dbReference>
<evidence type="ECO:0000256" key="4">
    <source>
        <dbReference type="ARBA" id="ARBA00023136"/>
    </source>
</evidence>